<keyword evidence="8" id="KW-1185">Reference proteome</keyword>
<dbReference type="GO" id="GO:0010181">
    <property type="term" value="F:FMN binding"/>
    <property type="evidence" value="ECO:0007669"/>
    <property type="project" value="UniProtKB-UniRule"/>
</dbReference>
<comment type="caution">
    <text evidence="7">The sequence shown here is derived from an EMBL/GenBank/DDBJ whole genome shotgun (WGS) entry which is preliminary data.</text>
</comment>
<evidence type="ECO:0000256" key="2">
    <source>
        <dbReference type="ARBA" id="ARBA00023239"/>
    </source>
</evidence>
<evidence type="ECO:0000256" key="4">
    <source>
        <dbReference type="RuleBase" id="RU364078"/>
    </source>
</evidence>
<keyword evidence="3" id="KW-0511">Multifunctional enzyme</keyword>
<keyword evidence="2 3" id="KW-0456">Lyase</keyword>
<accession>A0A8I0DSB8</accession>
<dbReference type="RefSeq" id="WP_186901515.1">
    <property type="nucleotide sequence ID" value="NZ_JACOOT010000025.1"/>
</dbReference>
<dbReference type="AlphaFoldDB" id="A0A8I0DSB8"/>
<dbReference type="InterPro" id="IPR035929">
    <property type="entry name" value="CoaB-like_sf"/>
</dbReference>
<evidence type="ECO:0000259" key="5">
    <source>
        <dbReference type="Pfam" id="PF02441"/>
    </source>
</evidence>
<dbReference type="EC" id="4.1.1.36" evidence="3"/>
<reference evidence="7 8" key="1">
    <citation type="submission" date="2020-08" db="EMBL/GenBank/DDBJ databases">
        <title>Genome public.</title>
        <authorList>
            <person name="Liu C."/>
            <person name="Sun Q."/>
        </authorList>
    </citation>
    <scope>NUCLEOTIDE SEQUENCE [LARGE SCALE GENOMIC DNA]</scope>
    <source>
        <strain evidence="7 8">BX17</strain>
    </source>
</reference>
<dbReference type="Gene3D" id="3.40.50.10300">
    <property type="entry name" value="CoaB-like"/>
    <property type="match status" value="1"/>
</dbReference>
<comment type="pathway">
    <text evidence="3 4">Cofactor biosynthesis; coenzyme A biosynthesis; CoA from (R)-pantothenate: step 2/5.</text>
</comment>
<feature type="binding site" evidence="3">
    <location>
        <position position="323"/>
    </location>
    <ligand>
        <name>CTP</name>
        <dbReference type="ChEBI" id="CHEBI:37563"/>
    </ligand>
</feature>
<dbReference type="GO" id="GO:0004632">
    <property type="term" value="F:phosphopantothenate--cysteine ligase activity"/>
    <property type="evidence" value="ECO:0007669"/>
    <property type="project" value="UniProtKB-UniRule"/>
</dbReference>
<feature type="binding site" evidence="3">
    <location>
        <position position="341"/>
    </location>
    <ligand>
        <name>CTP</name>
        <dbReference type="ChEBI" id="CHEBI:37563"/>
    </ligand>
</feature>
<dbReference type="UniPathway" id="UPA00241">
    <property type="reaction ID" value="UER00353"/>
</dbReference>
<dbReference type="GO" id="GO:0015941">
    <property type="term" value="P:pantothenate catabolic process"/>
    <property type="evidence" value="ECO:0007669"/>
    <property type="project" value="InterPro"/>
</dbReference>
<dbReference type="SUPFAM" id="SSF102645">
    <property type="entry name" value="CoaB-like"/>
    <property type="match status" value="1"/>
</dbReference>
<organism evidence="7 8">
    <name type="scientific">Blautia segnis</name>
    <dbReference type="NCBI Taxonomy" id="2763030"/>
    <lineage>
        <taxon>Bacteria</taxon>
        <taxon>Bacillati</taxon>
        <taxon>Bacillota</taxon>
        <taxon>Clostridia</taxon>
        <taxon>Lachnospirales</taxon>
        <taxon>Lachnospiraceae</taxon>
        <taxon>Blautia</taxon>
    </lineage>
</organism>
<dbReference type="EMBL" id="JACOOT010000025">
    <property type="protein sequence ID" value="MBC5651698.1"/>
    <property type="molecule type" value="Genomic_DNA"/>
</dbReference>
<keyword evidence="3" id="KW-0460">Magnesium</keyword>
<dbReference type="GO" id="GO:0071513">
    <property type="term" value="C:phosphopantothenoylcysteine decarboxylase complex"/>
    <property type="evidence" value="ECO:0007669"/>
    <property type="project" value="TreeGrafter"/>
</dbReference>
<dbReference type="NCBIfam" id="TIGR00521">
    <property type="entry name" value="coaBC_dfp"/>
    <property type="match status" value="1"/>
</dbReference>
<comment type="function">
    <text evidence="4">Catalyzes two steps in the biosynthesis of coenzyme A. In the first step cysteine is conjugated to 4'-phosphopantothenate to form 4-phosphopantothenoylcysteine, in the latter compound is decarboxylated to form 4'-phosphopantotheine.</text>
</comment>
<keyword evidence="3 4" id="KW-0285">Flavoprotein</keyword>
<feature type="binding site" evidence="3">
    <location>
        <position position="288"/>
    </location>
    <ligand>
        <name>CTP</name>
        <dbReference type="ChEBI" id="CHEBI:37563"/>
    </ligand>
</feature>
<feature type="active site" description="Proton donor" evidence="3">
    <location>
        <position position="157"/>
    </location>
</feature>
<evidence type="ECO:0000256" key="1">
    <source>
        <dbReference type="ARBA" id="ARBA00022793"/>
    </source>
</evidence>
<dbReference type="Proteomes" id="UP000652847">
    <property type="component" value="Unassembled WGS sequence"/>
</dbReference>
<keyword evidence="1 3" id="KW-0210">Decarboxylase</keyword>
<comment type="cofactor">
    <cofactor evidence="3">
        <name>FMN</name>
        <dbReference type="ChEBI" id="CHEBI:58210"/>
    </cofactor>
    <text evidence="3">Binds 1 FMN per subunit.</text>
</comment>
<protein>
    <recommendedName>
        <fullName evidence="3">Coenzyme A biosynthesis bifunctional protein CoaBC</fullName>
    </recommendedName>
    <alternativeName>
        <fullName evidence="3">DNA/pantothenate metabolism flavoprotein</fullName>
    </alternativeName>
    <alternativeName>
        <fullName evidence="3">Phosphopantothenoylcysteine synthetase/decarboxylase</fullName>
        <shortName evidence="3">PPCS-PPCDC</shortName>
    </alternativeName>
    <domain>
        <recommendedName>
            <fullName evidence="3">Phosphopantothenoylcysteine decarboxylase</fullName>
            <shortName evidence="3">PPC decarboxylase</shortName>
            <shortName evidence="3">PPC-DC</shortName>
            <ecNumber evidence="3">4.1.1.36</ecNumber>
        </recommendedName>
        <alternativeName>
            <fullName evidence="3">CoaC</fullName>
        </alternativeName>
    </domain>
    <domain>
        <recommendedName>
            <fullName evidence="3">Phosphopantothenate--cysteine ligase</fullName>
            <ecNumber evidence="3">6.3.2.5</ecNumber>
        </recommendedName>
        <alternativeName>
            <fullName evidence="3">CoaB</fullName>
        </alternativeName>
        <alternativeName>
            <fullName evidence="3">Phosphopantothenoylcysteine synthetase</fullName>
            <shortName evidence="3">PPC synthetase</shortName>
            <shortName evidence="3">PPC-S</shortName>
        </alternativeName>
    </domain>
</protein>
<dbReference type="InterPro" id="IPR003382">
    <property type="entry name" value="Flavoprotein"/>
</dbReference>
<gene>
    <name evidence="3 7" type="primary">coaBC</name>
    <name evidence="7" type="ORF">H8S54_11385</name>
</gene>
<keyword evidence="3" id="KW-0479">Metal-binding</keyword>
<dbReference type="Gene3D" id="3.40.50.1950">
    <property type="entry name" value="Flavin prenyltransferase-like"/>
    <property type="match status" value="1"/>
</dbReference>
<dbReference type="EC" id="6.3.2.5" evidence="3"/>
<proteinExistence type="inferred from homology"/>
<evidence type="ECO:0000256" key="3">
    <source>
        <dbReference type="HAMAP-Rule" id="MF_02225"/>
    </source>
</evidence>
<dbReference type="InterPro" id="IPR036551">
    <property type="entry name" value="Flavin_trans-like"/>
</dbReference>
<comment type="function">
    <text evidence="3">Catalyzes two sequential steps in the biosynthesis of coenzyme A. In the first step cysteine is conjugated to 4'-phosphopantothenate to form 4-phosphopantothenoylcysteine. In the second step the latter compound is decarboxylated to form 4'-phosphopantotheine.</text>
</comment>
<dbReference type="PANTHER" id="PTHR14359:SF6">
    <property type="entry name" value="PHOSPHOPANTOTHENOYLCYSTEINE DECARBOXYLASE"/>
    <property type="match status" value="1"/>
</dbReference>
<comment type="catalytic activity">
    <reaction evidence="3 4">
        <text>N-[(R)-4-phosphopantothenoyl]-L-cysteine + H(+) = (R)-4'-phosphopantetheine + CO2</text>
        <dbReference type="Rhea" id="RHEA:16793"/>
        <dbReference type="ChEBI" id="CHEBI:15378"/>
        <dbReference type="ChEBI" id="CHEBI:16526"/>
        <dbReference type="ChEBI" id="CHEBI:59458"/>
        <dbReference type="ChEBI" id="CHEBI:61723"/>
        <dbReference type="EC" id="4.1.1.36"/>
    </reaction>
</comment>
<feature type="binding site" evidence="3">
    <location>
        <position position="278"/>
    </location>
    <ligand>
        <name>CTP</name>
        <dbReference type="ChEBI" id="CHEBI:37563"/>
    </ligand>
</feature>
<keyword evidence="3 4" id="KW-0288">FMN</keyword>
<feature type="region of interest" description="Phosphopantothenate--cysteine ligase" evidence="3">
    <location>
        <begin position="190"/>
        <end position="400"/>
    </location>
</feature>
<dbReference type="SUPFAM" id="SSF52507">
    <property type="entry name" value="Homo-oligomeric flavin-containing Cys decarboxylases, HFCD"/>
    <property type="match status" value="1"/>
</dbReference>
<dbReference type="Pfam" id="PF04127">
    <property type="entry name" value="DFP"/>
    <property type="match status" value="1"/>
</dbReference>
<feature type="region of interest" description="Phosphopantothenoylcysteine decarboxylase" evidence="3">
    <location>
        <begin position="1"/>
        <end position="189"/>
    </location>
</feature>
<dbReference type="InterPro" id="IPR007085">
    <property type="entry name" value="DNA/pantothenate-metab_flavo_C"/>
</dbReference>
<comment type="similarity">
    <text evidence="3 4">In the N-terminal section; belongs to the HFCD (homo-oligomeric flavin containing Cys decarboxylase) superfamily.</text>
</comment>
<comment type="similarity">
    <text evidence="3 4">In the C-terminal section; belongs to the PPC synthetase family.</text>
</comment>
<comment type="pathway">
    <text evidence="3 4">Cofactor biosynthesis; coenzyme A biosynthesis; CoA from (R)-pantothenate: step 3/5.</text>
</comment>
<evidence type="ECO:0000259" key="6">
    <source>
        <dbReference type="Pfam" id="PF04127"/>
    </source>
</evidence>
<comment type="cofactor">
    <cofactor evidence="3">
        <name>Mg(2+)</name>
        <dbReference type="ChEBI" id="CHEBI:18420"/>
    </cofactor>
</comment>
<dbReference type="GO" id="GO:0004633">
    <property type="term" value="F:phosphopantothenoylcysteine decarboxylase activity"/>
    <property type="evidence" value="ECO:0007669"/>
    <property type="project" value="UniProtKB-UniRule"/>
</dbReference>
<dbReference type="GO" id="GO:0015937">
    <property type="term" value="P:coenzyme A biosynthetic process"/>
    <property type="evidence" value="ECO:0007669"/>
    <property type="project" value="UniProtKB-UniRule"/>
</dbReference>
<name>A0A8I0DSB8_9FIRM</name>
<dbReference type="HAMAP" id="MF_02225">
    <property type="entry name" value="CoaBC"/>
    <property type="match status" value="1"/>
</dbReference>
<feature type="domain" description="Flavoprotein" evidence="5">
    <location>
        <begin position="5"/>
        <end position="175"/>
    </location>
</feature>
<feature type="domain" description="DNA/pantothenate metabolism flavoprotein C-terminal" evidence="6">
    <location>
        <begin position="185"/>
        <end position="393"/>
    </location>
</feature>
<dbReference type="PANTHER" id="PTHR14359">
    <property type="entry name" value="HOMO-OLIGOMERIC FLAVIN CONTAINING CYS DECARBOXYLASE FAMILY"/>
    <property type="match status" value="1"/>
</dbReference>
<evidence type="ECO:0000313" key="7">
    <source>
        <dbReference type="EMBL" id="MBC5651698.1"/>
    </source>
</evidence>
<evidence type="ECO:0000313" key="8">
    <source>
        <dbReference type="Proteomes" id="UP000652847"/>
    </source>
</evidence>
<dbReference type="InterPro" id="IPR005252">
    <property type="entry name" value="CoaBC"/>
</dbReference>
<dbReference type="Pfam" id="PF02441">
    <property type="entry name" value="Flavoprotein"/>
    <property type="match status" value="1"/>
</dbReference>
<comment type="caution">
    <text evidence="3">Lacks conserved residue(s) required for the propagation of feature annotation.</text>
</comment>
<feature type="binding site" evidence="3">
    <location>
        <position position="337"/>
    </location>
    <ligand>
        <name>CTP</name>
        <dbReference type="ChEBI" id="CHEBI:37563"/>
    </ligand>
</feature>
<dbReference type="GO" id="GO:0046872">
    <property type="term" value="F:metal ion binding"/>
    <property type="evidence" value="ECO:0007669"/>
    <property type="project" value="UniProtKB-KW"/>
</dbReference>
<keyword evidence="3 4" id="KW-0436">Ligase</keyword>
<comment type="catalytic activity">
    <reaction evidence="3 4">
        <text>(R)-4'-phosphopantothenate + L-cysteine + CTP = N-[(R)-4-phosphopantothenoyl]-L-cysteine + CMP + diphosphate + H(+)</text>
        <dbReference type="Rhea" id="RHEA:19397"/>
        <dbReference type="ChEBI" id="CHEBI:10986"/>
        <dbReference type="ChEBI" id="CHEBI:15378"/>
        <dbReference type="ChEBI" id="CHEBI:33019"/>
        <dbReference type="ChEBI" id="CHEBI:35235"/>
        <dbReference type="ChEBI" id="CHEBI:37563"/>
        <dbReference type="ChEBI" id="CHEBI:59458"/>
        <dbReference type="ChEBI" id="CHEBI:60377"/>
        <dbReference type="EC" id="6.3.2.5"/>
    </reaction>
</comment>
<sequence length="400" mass="43611">MLEGKTILLGVTGSIAAYKIAYLASALKKQHADVHVLMTRNATNFINPITFETLTGNKCLVDTFDRNFQFQVEHVSIAKKADVVMIAPASANVIGKLAHGIADDMLTTTIMACRCKKFISPAMNTNMFENPIVQDNLKTLEHYGYEVIDPAVGYLACGDTGAGKMPEPETLLSYIMRECACEKDMKGLKLLVTAGPTQEAIDPVRYITNHSSGKMGYAIAKMAMLRGADVTLVSGRTAIAPPPFVKVVPVVTAKDMYEAVTAVSKEQDIIIKAAAVADYRPAKVSDEKIKKKDDDMSITLERTDDILKYLGEHKPDGQFLCGFSMETQNMIGNSRVKLTKKNLDMVAANNVKMAGAGFQGDTNVLTLITQDEEVSLPLMSKEDAASKILDRILFLRVTGK</sequence>